<reference evidence="1" key="1">
    <citation type="submission" date="2015-08" db="EMBL/GenBank/DDBJ databases">
        <authorList>
            <person name="Babu N.S."/>
            <person name="Beckwith C.J."/>
            <person name="Beseler K.G."/>
            <person name="Brison A."/>
            <person name="Carone J.V."/>
            <person name="Caskin T.P."/>
            <person name="Diamond M."/>
            <person name="Durham M.E."/>
            <person name="Foxe J.M."/>
            <person name="Go M."/>
            <person name="Henderson B.A."/>
            <person name="Jones I.B."/>
            <person name="McGettigan J.A."/>
            <person name="Micheletti S.J."/>
            <person name="Nasrallah M.E."/>
            <person name="Ortiz D."/>
            <person name="Piller C.R."/>
            <person name="Privatt S.R."/>
            <person name="Schneider S.L."/>
            <person name="Sharp S."/>
            <person name="Smith T.C."/>
            <person name="Stanton J.D."/>
            <person name="Ullery H.E."/>
            <person name="Wilson R.J."/>
            <person name="Serrano M.G."/>
            <person name="Buck G."/>
            <person name="Lee V."/>
            <person name="Wang Y."/>
            <person name="Carvalho R."/>
            <person name="Voegtly L."/>
            <person name="Shi R."/>
            <person name="Duckworth R."/>
            <person name="Johnson A."/>
            <person name="Loviza R."/>
            <person name="Walstead R."/>
            <person name="Shah Z."/>
            <person name="Kiflezghi M."/>
            <person name="Wade K."/>
            <person name="Ball S.L."/>
            <person name="Bradley K.W."/>
            <person name="Asai D.J."/>
            <person name="Bowman C.A."/>
            <person name="Russell D.A."/>
            <person name="Pope W.H."/>
            <person name="Jacobs-Sera D."/>
            <person name="Hendrix R.W."/>
            <person name="Hatfull G.F."/>
        </authorList>
    </citation>
    <scope>NUCLEOTIDE SEQUENCE [LARGE SCALE GENOMIC DNA]</scope>
</reference>
<dbReference type="VEuPathDB" id="CryptoDB:Chro.20064"/>
<evidence type="ECO:0000313" key="1">
    <source>
        <dbReference type="EMBL" id="CUV04411.1"/>
    </source>
</evidence>
<accession>A0A0S4TB42</accession>
<organism evidence="1">
    <name type="scientific">Cryptosporidium hominis</name>
    <dbReference type="NCBI Taxonomy" id="237895"/>
    <lineage>
        <taxon>Eukaryota</taxon>
        <taxon>Sar</taxon>
        <taxon>Alveolata</taxon>
        <taxon>Apicomplexa</taxon>
        <taxon>Conoidasida</taxon>
        <taxon>Coccidia</taxon>
        <taxon>Eucoccidiorida</taxon>
        <taxon>Eimeriorina</taxon>
        <taxon>Cryptosporidiidae</taxon>
        <taxon>Cryptosporidium</taxon>
    </lineage>
</organism>
<gene>
    <name evidence="1" type="ORF">CHUDEA2_560</name>
</gene>
<proteinExistence type="predicted"/>
<name>A0A0S4TB42_CRYHO</name>
<dbReference type="Proteomes" id="UP000199752">
    <property type="component" value="Chromosome 2"/>
</dbReference>
<dbReference type="VEuPathDB" id="CryptoDB:CHUDEA2_560"/>
<sequence>MYSLEADLKNKSGLIKKNMGKEGQFEAKLRPSCPNIEDELRAICIPCKNSSLNYIKVMCEKALLSFRHYRDVVYKTDYDENGERFKQFPVTDICSVCREAIIASTKNSDSIQLSILGMNCIQQILIPGLLDTSHKITLLAVLNEVTIKVSTTIKIKSKQTSSNYHSNHSSSNNDKEQVLLKVIQTVLLFLSPEILEFNEAMITLIVSIVSTLFNLSGYYQLIQMSQLALRQLINISLDYIDSNTAIEEDNREVLEVVPLLLIKDISVMIDKNIVENVKLVSNNKSSKDNLTPLSLLKGGITIPSEICLDLWYEILDKNTSNRRSSLENNEDLRSLIHNVLFPTLTKCIQNACSDLNPKMSQNIHEFVMFARFIRLFIRILEFNSSKKLQGPFIKDCICNSLMSFIQAISDGNYSNIPSWSLQCILEMLSELVQNSDILIIIGNYNVKVPNKKKEADEEPKMTNILELIISTINQILVSLNDQLDILHSAENTLNLSVPSFLNEKISLPSILLPQHNNTRIECGYFIISSSKKASEKSMRLIDIIMEDDRIYHISKYNFGGNLANLGGATHSHAGNMQSLSNLSSVVLISLKPIEISLLVFDIILNISTCLNKIYMNQINGDREKTIEFEKLVFNIWDQFYILIKQCMDYYLLRYYVYRIITFLFMISNSPEFKGKLSNILELIFEALQKYYKNNQILESRILSDTIMLEKLFSIYKCFLSISYQFSECLDEVSWQLLFRYMEYIDRILDIGLGPMVKSSEIKSKSTIDVGDIEELDQSLLSLKSEHYSSIENSESTEVNNNIKGKDEKVRDGQIIKTLMAESTILRASHQVFLKDHIKNISENTMNSVIKGIYKELSYNMYKENLDIQVFDYMLKQLSSIIQSIYDKMSYNLFIPIWNDKIIPLLLETIKQNNYCHTGIACAQNQDTCNLQNCMHTNNDYPHKKNNDVELNKNKKIIRNNVENVEMFNSVMNFLSSTITTIFQYVDEDNSILMENNVQTSLLNPYLILTGSFPIYNTLLLRSLYSIMCSTIPKLDESTWILINVLINNIIQERYCRYIKYLKYKNSESNENIFINGSLSFLESSSAEGLNYENNQIDSINIDTDNDIELLQALFSLIEYISNESEIRFLGNTNKISSSWNLLIESIAVFGRMNISTENMAFQALSLLWKLTDLIGASLSKNSQEDIGNESEKEFNQILVFDQRNVKINMNKINKVYYSDYTSIDIIWLNIILQLEDLCKDPRQEIRNCSLRSLFSALITHCKYIKNQLLKSIIVRILENVLTVSIEQYNNSYKETNFENLQSFDSISKDNYENKETASLSLLTKDSVHLNYNSMNSSLEFEKTIPVPQNYDSNLNKVCKKDDLPSLSTSFIRNSQQNQLWEGTLAISIDGALRVIKELSQNNALNAQESKNICYECTMFLYKIISSLLSFNNKVYENSLGFEKHHSIIYTKDIQITSIKTLYELLVISMKIGNKQLWNSGFNIYKEIIDRIIIQSTETLKKLQRAEEFIHNPTRETCKDDSIYKLYNSYVHKLIKFYLSDKLAESLLQSVVDLLILIKNEENMSKYIIFDESFTQLTILLDLIISIITSTDTFIHHTVPLSNLNYPELPDNFQNKFDEITTRQFIHQRNKQGLFRNFCEYYKNQYEKNNDNDQSLSLKPLLCYPIWGRDKEDPTSLLYTPKFVNFEKDHQEAAIVNSCKDSRHHGRSLNRLIYIDCYNNSDFIHSNCFKKVGDISLLKVFYQERNNQSNYQFEESQDFNIVYLLRNINNLDMFRPEANYCYYLESKQSGCKAVNHTIHPEKSNDNGTKSYLCSIKNNNDYLSSSINGEIRFITTIQNIGMEALQFYMMSLLSFNKVNISNLKEISHQNFLIPLVIKKLLDTLVIHRDLFLDTNKIGISSKTISLLVGFNRNIILKNMEILQLLNINQIHSIIQMIIILPYIFEKLLLIIELDQERIYGIWMVAKEAILVIIHDWISFIRFLKIEFEKIDKNYSNSIKNDLNQIILDNIWPLFIDIIANMIKEEHGFGLKVVSSNIFNKNSQRINNYIENYYLYFDILLVNIVMDFIFTLNEFNRKDDIIEDLEILELPYQYYKTIISYFDDFINDNNKFKDGFELRNKCYLEEYKSFHTAENTNFGVLNRNGSNNNTTQNNHQTLNINYQTLKIYIIEKLFVLYDQLNIKLSTISRMIMKLTIEQDENQLNLVSLKVKDLIICIEELGDILNRMTSNMFKSFSMEDLQSGLRPMPHLKIEEMQSLLVLIEKHYKALRRFEEENMDETNEIQIEILKMRKRCFGSYIENVLPELIECVTCKDQSIRQRLKIILSILSKDISKDYKSLLVPY</sequence>
<protein>
    <submittedName>
        <fullName evidence="1">Uncharacterized protein</fullName>
    </submittedName>
</protein>
<dbReference type="EMBL" id="LN877948">
    <property type="protein sequence ID" value="CUV04411.1"/>
    <property type="molecule type" value="Genomic_DNA"/>
</dbReference>
<dbReference type="VEuPathDB" id="CryptoDB:ChTU502y2012_387g0130"/>
<dbReference type="VEuPathDB" id="CryptoDB:GY17_00003416"/>